<keyword evidence="4" id="KW-0347">Helicase</keyword>
<evidence type="ECO:0000256" key="3">
    <source>
        <dbReference type="ARBA" id="ARBA00022801"/>
    </source>
</evidence>
<dbReference type="InterPro" id="IPR027417">
    <property type="entry name" value="P-loop_NTPase"/>
</dbReference>
<gene>
    <name evidence="10" type="primary">mfd</name>
    <name evidence="10" type="ORF">IAC04_01775</name>
</gene>
<dbReference type="InterPro" id="IPR011545">
    <property type="entry name" value="DEAD/DEAH_box_helicase_dom"/>
</dbReference>
<dbReference type="PANTHER" id="PTHR47964:SF1">
    <property type="entry name" value="ATP-DEPENDENT DNA HELICASE HOMOLOG RECG, CHLOROPLASTIC"/>
    <property type="match status" value="1"/>
</dbReference>
<dbReference type="AlphaFoldDB" id="A0A9D2GPU7"/>
<evidence type="ECO:0000313" key="10">
    <source>
        <dbReference type="EMBL" id="HIZ85200.1"/>
    </source>
</evidence>
<feature type="domain" description="Helicase C-terminal" evidence="9">
    <location>
        <begin position="509"/>
        <end position="663"/>
    </location>
</feature>
<dbReference type="Pfam" id="PF00271">
    <property type="entry name" value="Helicase_C"/>
    <property type="match status" value="1"/>
</dbReference>
<dbReference type="Proteomes" id="UP000824115">
    <property type="component" value="Unassembled WGS sequence"/>
</dbReference>
<dbReference type="EMBL" id="DXAW01000034">
    <property type="protein sequence ID" value="HIZ85200.1"/>
    <property type="molecule type" value="Genomic_DNA"/>
</dbReference>
<keyword evidence="7" id="KW-0234">DNA repair</keyword>
<dbReference type="InterPro" id="IPR003711">
    <property type="entry name" value="CarD-like/TRCF_RID"/>
</dbReference>
<evidence type="ECO:0000259" key="8">
    <source>
        <dbReference type="PROSITE" id="PS51192"/>
    </source>
</evidence>
<evidence type="ECO:0000256" key="7">
    <source>
        <dbReference type="ARBA" id="ARBA00023204"/>
    </source>
</evidence>
<keyword evidence="3" id="KW-0378">Hydrolase</keyword>
<feature type="domain" description="Helicase ATP-binding" evidence="8">
    <location>
        <begin position="327"/>
        <end position="488"/>
    </location>
</feature>
<evidence type="ECO:0000259" key="9">
    <source>
        <dbReference type="PROSITE" id="PS51194"/>
    </source>
</evidence>
<organism evidence="10 11">
    <name type="scientific">Candidatus Coprenecus stercoravium</name>
    <dbReference type="NCBI Taxonomy" id="2840735"/>
    <lineage>
        <taxon>Bacteria</taxon>
        <taxon>Pseudomonadati</taxon>
        <taxon>Bacteroidota</taxon>
        <taxon>Bacteroidia</taxon>
        <taxon>Bacteroidales</taxon>
        <taxon>Rikenellaceae</taxon>
        <taxon>Rikenellaceae incertae sedis</taxon>
        <taxon>Candidatus Coprenecus</taxon>
    </lineage>
</organism>
<comment type="caution">
    <text evidence="10">The sequence shown here is derived from an EMBL/GenBank/DDBJ whole genome shotgun (WGS) entry which is preliminary data.</text>
</comment>
<feature type="non-terminal residue" evidence="10">
    <location>
        <position position="743"/>
    </location>
</feature>
<dbReference type="GO" id="GO:0006281">
    <property type="term" value="P:DNA repair"/>
    <property type="evidence" value="ECO:0007669"/>
    <property type="project" value="UniProtKB-KW"/>
</dbReference>
<dbReference type="CDD" id="cd17991">
    <property type="entry name" value="DEXHc_TRCF"/>
    <property type="match status" value="1"/>
</dbReference>
<dbReference type="InterPro" id="IPR004576">
    <property type="entry name" value="Mfd"/>
</dbReference>
<evidence type="ECO:0000313" key="11">
    <source>
        <dbReference type="Proteomes" id="UP000824115"/>
    </source>
</evidence>
<dbReference type="NCBIfam" id="TIGR00580">
    <property type="entry name" value="mfd"/>
    <property type="match status" value="1"/>
</dbReference>
<dbReference type="GO" id="GO:0016787">
    <property type="term" value="F:hydrolase activity"/>
    <property type="evidence" value="ECO:0007669"/>
    <property type="project" value="UniProtKB-KW"/>
</dbReference>
<protein>
    <submittedName>
        <fullName evidence="10">Transcription-repair coupling factor</fullName>
    </submittedName>
</protein>
<dbReference type="InterPro" id="IPR014001">
    <property type="entry name" value="Helicase_ATP-bd"/>
</dbReference>
<dbReference type="InterPro" id="IPR047112">
    <property type="entry name" value="RecG/Mfd"/>
</dbReference>
<dbReference type="SUPFAM" id="SSF52540">
    <property type="entry name" value="P-loop containing nucleoside triphosphate hydrolases"/>
    <property type="match status" value="3"/>
</dbReference>
<proteinExistence type="inferred from homology"/>
<dbReference type="InterPro" id="IPR001650">
    <property type="entry name" value="Helicase_C-like"/>
</dbReference>
<dbReference type="SUPFAM" id="SSF141259">
    <property type="entry name" value="CarD-like"/>
    <property type="match status" value="1"/>
</dbReference>
<dbReference type="SMART" id="SM00490">
    <property type="entry name" value="HELICc"/>
    <property type="match status" value="1"/>
</dbReference>
<dbReference type="GO" id="GO:0003684">
    <property type="term" value="F:damaged DNA binding"/>
    <property type="evidence" value="ECO:0007669"/>
    <property type="project" value="InterPro"/>
</dbReference>
<accession>A0A9D2GPU7</accession>
<reference evidence="10" key="1">
    <citation type="journal article" date="2021" name="PeerJ">
        <title>Extensive microbial diversity within the chicken gut microbiome revealed by metagenomics and culture.</title>
        <authorList>
            <person name="Gilroy R."/>
            <person name="Ravi A."/>
            <person name="Getino M."/>
            <person name="Pursley I."/>
            <person name="Horton D.L."/>
            <person name="Alikhan N.F."/>
            <person name="Baker D."/>
            <person name="Gharbi K."/>
            <person name="Hall N."/>
            <person name="Watson M."/>
            <person name="Adriaenssens E.M."/>
            <person name="Foster-Nyarko E."/>
            <person name="Jarju S."/>
            <person name="Secka A."/>
            <person name="Antonio M."/>
            <person name="Oren A."/>
            <person name="Chaudhuri R.R."/>
            <person name="La Ragione R."/>
            <person name="Hildebrand F."/>
            <person name="Pallen M.J."/>
        </authorList>
    </citation>
    <scope>NUCLEOTIDE SEQUENCE</scope>
    <source>
        <strain evidence="10">Gambia16-554</strain>
    </source>
</reference>
<evidence type="ECO:0000256" key="1">
    <source>
        <dbReference type="ARBA" id="ARBA00022741"/>
    </source>
</evidence>
<keyword evidence="2" id="KW-0227">DNA damage</keyword>
<dbReference type="Pfam" id="PF00270">
    <property type="entry name" value="DEAD"/>
    <property type="match status" value="1"/>
</dbReference>
<dbReference type="SMART" id="SM01058">
    <property type="entry name" value="CarD_TRCF"/>
    <property type="match status" value="1"/>
</dbReference>
<dbReference type="SMART" id="SM00487">
    <property type="entry name" value="DEXDc"/>
    <property type="match status" value="1"/>
</dbReference>
<dbReference type="Gene3D" id="3.40.50.300">
    <property type="entry name" value="P-loop containing nucleotide triphosphate hydrolases"/>
    <property type="match status" value="2"/>
</dbReference>
<evidence type="ECO:0000256" key="5">
    <source>
        <dbReference type="ARBA" id="ARBA00022840"/>
    </source>
</evidence>
<keyword evidence="5" id="KW-0067">ATP-binding</keyword>
<dbReference type="InterPro" id="IPR036101">
    <property type="entry name" value="CarD-like/TRCF_RID_sf"/>
</dbReference>
<reference evidence="10" key="2">
    <citation type="submission" date="2021-04" db="EMBL/GenBank/DDBJ databases">
        <authorList>
            <person name="Gilroy R."/>
        </authorList>
    </citation>
    <scope>NUCLEOTIDE SEQUENCE</scope>
    <source>
        <strain evidence="10">Gambia16-554</strain>
    </source>
</reference>
<keyword evidence="1" id="KW-0547">Nucleotide-binding</keyword>
<name>A0A9D2GPU7_9BACT</name>
<dbReference type="GO" id="GO:0003678">
    <property type="term" value="F:DNA helicase activity"/>
    <property type="evidence" value="ECO:0007669"/>
    <property type="project" value="TreeGrafter"/>
</dbReference>
<evidence type="ECO:0000256" key="6">
    <source>
        <dbReference type="ARBA" id="ARBA00023125"/>
    </source>
</evidence>
<dbReference type="PROSITE" id="PS51194">
    <property type="entry name" value="HELICASE_CTER"/>
    <property type="match status" value="1"/>
</dbReference>
<keyword evidence="6" id="KW-0238">DNA-binding</keyword>
<dbReference type="Pfam" id="PF02559">
    <property type="entry name" value="CarD_TRCF_RID"/>
    <property type="match status" value="1"/>
</dbReference>
<sequence length="743" mass="84462">MFDVNTQHTAGDELEVLNVYPNITSTKADGNDDFCSIYSVLPDDSVIWISGVENFTEDVDSRHKRVYLSPLHKPEADVEIEFNTSPQPAFNKNFELLASDIKSRRSDGYEVYIMSENRSQIERLRNIFSSFDLSLKYMEYTIQEGFIDHDSKICLYTDHQIFDRYRRIRLKRTVERSERLTMNDINSFKEGDYIVHIDHGIGRFGGLVKNRINGKVQEAIKLIYRDNDVLFVSVHGLHRISKYRSGDSTKPPKINKLGTGNWEKLKSSAKSKVKDIAEDLIRLYSQRRVAKGFAFSPDSFLQQEFESSFQYEETPDQIKAVEAVKKDMESDCPMDRLVCGDVGFGKTEVAMRAAFKAVADNKQVAVLVPTTILALQHYNTFRDRLRNFPCTIDYLSRLRTAKEVADITERLKNGKIDIIIGTHRLLGKSIAFKDLGLLIIDEEQKFGVAAKEALRRLKLSVDTLTLTATPIPRTLQFSLLGARDLSIINTPPPNRLPIQTEIIDFNEDTIRDIINEETGRGGQVFFVHNRVQDIYEVEDIIRRIVPGIKTCVAHGQMEPKELENKIIEYMSGDYDVLIATTIIENGIDIPNTNTIIINQAQNYGLSDLHQLRGRVGRSSRKAYCYLIVPPMTSLSDDAKRRLDAIEAFSDLGSGFNIAMRDLDIRGMGNMLGAEQSGYIAEMGFETYQRILAEAFEEIKGTVPDLPGMKEEDQTYVTDCVVDTDLEILIPDTYINITAEKIRL</sequence>
<evidence type="ECO:0000256" key="2">
    <source>
        <dbReference type="ARBA" id="ARBA00022763"/>
    </source>
</evidence>
<dbReference type="PROSITE" id="PS51192">
    <property type="entry name" value="HELICASE_ATP_BIND_1"/>
    <property type="match status" value="1"/>
</dbReference>
<dbReference type="PANTHER" id="PTHR47964">
    <property type="entry name" value="ATP-DEPENDENT DNA HELICASE HOMOLOG RECG, CHLOROPLASTIC"/>
    <property type="match status" value="1"/>
</dbReference>
<dbReference type="Gene3D" id="2.40.10.170">
    <property type="match status" value="1"/>
</dbReference>
<dbReference type="GO" id="GO:0005524">
    <property type="term" value="F:ATP binding"/>
    <property type="evidence" value="ECO:0007669"/>
    <property type="project" value="UniProtKB-KW"/>
</dbReference>
<dbReference type="HAMAP" id="MF_00969">
    <property type="entry name" value="TRCF"/>
    <property type="match status" value="1"/>
</dbReference>
<evidence type="ECO:0000256" key="4">
    <source>
        <dbReference type="ARBA" id="ARBA00022806"/>
    </source>
</evidence>